<dbReference type="InterPro" id="IPR001128">
    <property type="entry name" value="Cyt_P450"/>
</dbReference>
<comment type="similarity">
    <text evidence="3">Belongs to the cytochrome P450 family.</text>
</comment>
<keyword evidence="8" id="KW-0503">Monooxygenase</keyword>
<organism evidence="11 12">
    <name type="scientific">Dendrothele bispora (strain CBS 962.96)</name>
    <dbReference type="NCBI Taxonomy" id="1314807"/>
    <lineage>
        <taxon>Eukaryota</taxon>
        <taxon>Fungi</taxon>
        <taxon>Dikarya</taxon>
        <taxon>Basidiomycota</taxon>
        <taxon>Agaricomycotina</taxon>
        <taxon>Agaricomycetes</taxon>
        <taxon>Agaricomycetidae</taxon>
        <taxon>Agaricales</taxon>
        <taxon>Agaricales incertae sedis</taxon>
        <taxon>Dendrothele</taxon>
    </lineage>
</organism>
<dbReference type="Proteomes" id="UP000297245">
    <property type="component" value="Unassembled WGS sequence"/>
</dbReference>
<dbReference type="Gene3D" id="1.10.630.10">
    <property type="entry name" value="Cytochrome P450"/>
    <property type="match status" value="1"/>
</dbReference>
<dbReference type="InterPro" id="IPR036396">
    <property type="entry name" value="Cyt_P450_sf"/>
</dbReference>
<evidence type="ECO:0000256" key="9">
    <source>
        <dbReference type="PIRSR" id="PIRSR602401-1"/>
    </source>
</evidence>
<dbReference type="OrthoDB" id="2789670at2759"/>
<evidence type="ECO:0000256" key="7">
    <source>
        <dbReference type="ARBA" id="ARBA00023004"/>
    </source>
</evidence>
<sequence length="466" mass="52764">PEETFQGWKRKYGDIVYASTFGSSIIILNTFWAADQLLERRSALYSDRPRFVLLNEFMGWHNASTHVPYGPRFRRHRRFIQQTFNKKAAWYLRGIQQEEVLTLLDGFMNTPEQYSQHIRRFAAATIMRVTYGKNVTSVEDPFVQLAERAGSLTVQSGTPGASLVDLFPIIRYLPEWAPMGGFKRKARAVKEAVDNMMNQPFQMVKDRIKSGVSPPCLVSRLLESCGEFITIQDVEDIKGVAGTLYAAAEDTTVCVLLSFILAMVLHPHVLAQTQNEMDRVIGDIGRLPTIEDRKKLQYLECVLKEVYRWNPPVPLGMPHRSMQDDVYERYHIPTKGATIYANIYAMLQDCPNPRKFDPECYQKSENIPNSPDPAAAVFGFGRRQVITDCPGKYFADAGIWLAVVSLVTYTDIGKARDAQGREIIPEVEFETGFVRHPKKFPCSITPRSPEVFGGQLFGGEKEAGNT</sequence>
<feature type="transmembrane region" description="Helical" evidence="10">
    <location>
        <begin position="15"/>
        <end position="34"/>
    </location>
</feature>
<comment type="cofactor">
    <cofactor evidence="1 9">
        <name>heme</name>
        <dbReference type="ChEBI" id="CHEBI:30413"/>
    </cofactor>
</comment>
<evidence type="ECO:0000313" key="12">
    <source>
        <dbReference type="Proteomes" id="UP000297245"/>
    </source>
</evidence>
<keyword evidence="10" id="KW-0812">Transmembrane</keyword>
<dbReference type="GO" id="GO:0016705">
    <property type="term" value="F:oxidoreductase activity, acting on paired donors, with incorporation or reduction of molecular oxygen"/>
    <property type="evidence" value="ECO:0007669"/>
    <property type="project" value="InterPro"/>
</dbReference>
<keyword evidence="7 9" id="KW-0408">Iron</keyword>
<dbReference type="InterPro" id="IPR002401">
    <property type="entry name" value="Cyt_P450_E_grp-I"/>
</dbReference>
<dbReference type="GO" id="GO:0004497">
    <property type="term" value="F:monooxygenase activity"/>
    <property type="evidence" value="ECO:0007669"/>
    <property type="project" value="UniProtKB-KW"/>
</dbReference>
<dbReference type="CDD" id="cd11065">
    <property type="entry name" value="CYP64-like"/>
    <property type="match status" value="1"/>
</dbReference>
<evidence type="ECO:0000256" key="1">
    <source>
        <dbReference type="ARBA" id="ARBA00001971"/>
    </source>
</evidence>
<protein>
    <submittedName>
        <fullName evidence="11">Cytochrome P450</fullName>
    </submittedName>
</protein>
<evidence type="ECO:0000256" key="6">
    <source>
        <dbReference type="ARBA" id="ARBA00023002"/>
    </source>
</evidence>
<dbReference type="GO" id="GO:0005506">
    <property type="term" value="F:iron ion binding"/>
    <property type="evidence" value="ECO:0007669"/>
    <property type="project" value="InterPro"/>
</dbReference>
<dbReference type="Pfam" id="PF00067">
    <property type="entry name" value="p450"/>
    <property type="match status" value="1"/>
</dbReference>
<keyword evidence="4 9" id="KW-0349">Heme</keyword>
<feature type="non-terminal residue" evidence="11">
    <location>
        <position position="1"/>
    </location>
</feature>
<gene>
    <name evidence="11" type="ORF">K435DRAFT_668056</name>
</gene>
<reference evidence="11 12" key="1">
    <citation type="journal article" date="2019" name="Nat. Ecol. Evol.">
        <title>Megaphylogeny resolves global patterns of mushroom evolution.</title>
        <authorList>
            <person name="Varga T."/>
            <person name="Krizsan K."/>
            <person name="Foldi C."/>
            <person name="Dima B."/>
            <person name="Sanchez-Garcia M."/>
            <person name="Sanchez-Ramirez S."/>
            <person name="Szollosi G.J."/>
            <person name="Szarkandi J.G."/>
            <person name="Papp V."/>
            <person name="Albert L."/>
            <person name="Andreopoulos W."/>
            <person name="Angelini C."/>
            <person name="Antonin V."/>
            <person name="Barry K.W."/>
            <person name="Bougher N.L."/>
            <person name="Buchanan P."/>
            <person name="Buyck B."/>
            <person name="Bense V."/>
            <person name="Catcheside P."/>
            <person name="Chovatia M."/>
            <person name="Cooper J."/>
            <person name="Damon W."/>
            <person name="Desjardin D."/>
            <person name="Finy P."/>
            <person name="Geml J."/>
            <person name="Haridas S."/>
            <person name="Hughes K."/>
            <person name="Justo A."/>
            <person name="Karasinski D."/>
            <person name="Kautmanova I."/>
            <person name="Kiss B."/>
            <person name="Kocsube S."/>
            <person name="Kotiranta H."/>
            <person name="LaButti K.M."/>
            <person name="Lechner B.E."/>
            <person name="Liimatainen K."/>
            <person name="Lipzen A."/>
            <person name="Lukacs Z."/>
            <person name="Mihaltcheva S."/>
            <person name="Morgado L.N."/>
            <person name="Niskanen T."/>
            <person name="Noordeloos M.E."/>
            <person name="Ohm R.A."/>
            <person name="Ortiz-Santana B."/>
            <person name="Ovrebo C."/>
            <person name="Racz N."/>
            <person name="Riley R."/>
            <person name="Savchenko A."/>
            <person name="Shiryaev A."/>
            <person name="Soop K."/>
            <person name="Spirin V."/>
            <person name="Szebenyi C."/>
            <person name="Tomsovsky M."/>
            <person name="Tulloss R.E."/>
            <person name="Uehling J."/>
            <person name="Grigoriev I.V."/>
            <person name="Vagvolgyi C."/>
            <person name="Papp T."/>
            <person name="Martin F.M."/>
            <person name="Miettinen O."/>
            <person name="Hibbett D.S."/>
            <person name="Nagy L.G."/>
        </authorList>
    </citation>
    <scope>NUCLEOTIDE SEQUENCE [LARGE SCALE GENOMIC DNA]</scope>
    <source>
        <strain evidence="11 12">CBS 962.96</strain>
    </source>
</reference>
<dbReference type="EMBL" id="ML179219">
    <property type="protein sequence ID" value="THU94635.1"/>
    <property type="molecule type" value="Genomic_DNA"/>
</dbReference>
<dbReference type="AlphaFoldDB" id="A0A4V4HFE3"/>
<accession>A0A4V4HFE3</accession>
<evidence type="ECO:0000256" key="3">
    <source>
        <dbReference type="ARBA" id="ARBA00010617"/>
    </source>
</evidence>
<keyword evidence="10" id="KW-0472">Membrane</keyword>
<evidence type="ECO:0000313" key="11">
    <source>
        <dbReference type="EMBL" id="THU94635.1"/>
    </source>
</evidence>
<evidence type="ECO:0000256" key="5">
    <source>
        <dbReference type="ARBA" id="ARBA00022723"/>
    </source>
</evidence>
<dbReference type="PANTHER" id="PTHR46300">
    <property type="entry name" value="P450, PUTATIVE (EUROFUNG)-RELATED-RELATED"/>
    <property type="match status" value="1"/>
</dbReference>
<keyword evidence="12" id="KW-1185">Reference proteome</keyword>
<dbReference type="PANTHER" id="PTHR46300:SF5">
    <property type="entry name" value="CYTOCHROME P450"/>
    <property type="match status" value="1"/>
</dbReference>
<dbReference type="InterPro" id="IPR050364">
    <property type="entry name" value="Cytochrome_P450_fung"/>
</dbReference>
<evidence type="ECO:0000256" key="8">
    <source>
        <dbReference type="ARBA" id="ARBA00023033"/>
    </source>
</evidence>
<keyword evidence="5 9" id="KW-0479">Metal-binding</keyword>
<feature type="binding site" description="axial binding residue" evidence="9">
    <location>
        <position position="389"/>
    </location>
    <ligand>
        <name>heme</name>
        <dbReference type="ChEBI" id="CHEBI:30413"/>
    </ligand>
    <ligandPart>
        <name>Fe</name>
        <dbReference type="ChEBI" id="CHEBI:18248"/>
    </ligandPart>
</feature>
<evidence type="ECO:0000256" key="2">
    <source>
        <dbReference type="ARBA" id="ARBA00005179"/>
    </source>
</evidence>
<proteinExistence type="inferred from homology"/>
<name>A0A4V4HFE3_DENBC</name>
<dbReference type="PRINTS" id="PR00463">
    <property type="entry name" value="EP450I"/>
</dbReference>
<dbReference type="SUPFAM" id="SSF48264">
    <property type="entry name" value="Cytochrome P450"/>
    <property type="match status" value="1"/>
</dbReference>
<keyword evidence="6" id="KW-0560">Oxidoreductase</keyword>
<dbReference type="GO" id="GO:0020037">
    <property type="term" value="F:heme binding"/>
    <property type="evidence" value="ECO:0007669"/>
    <property type="project" value="InterPro"/>
</dbReference>
<keyword evidence="10" id="KW-1133">Transmembrane helix</keyword>
<evidence type="ECO:0000256" key="10">
    <source>
        <dbReference type="SAM" id="Phobius"/>
    </source>
</evidence>
<evidence type="ECO:0000256" key="4">
    <source>
        <dbReference type="ARBA" id="ARBA00022617"/>
    </source>
</evidence>
<comment type="pathway">
    <text evidence="2">Secondary metabolite biosynthesis.</text>
</comment>